<evidence type="ECO:0000256" key="4">
    <source>
        <dbReference type="ARBA" id="ARBA00022519"/>
    </source>
</evidence>
<protein>
    <submittedName>
        <fullName evidence="10">ABC transporter permease</fullName>
    </submittedName>
</protein>
<evidence type="ECO:0000256" key="3">
    <source>
        <dbReference type="ARBA" id="ARBA00022475"/>
    </source>
</evidence>
<feature type="domain" description="ABC transmembrane type-1" evidence="9">
    <location>
        <begin position="68"/>
        <end position="260"/>
    </location>
</feature>
<dbReference type="InterPro" id="IPR000515">
    <property type="entry name" value="MetI-like"/>
</dbReference>
<dbReference type="RefSeq" id="WP_188719614.1">
    <property type="nucleotide sequence ID" value="NZ_BMIF01000002.1"/>
</dbReference>
<keyword evidence="6 8" id="KW-1133">Transmembrane helix</keyword>
<feature type="transmembrane region" description="Helical" evidence="8">
    <location>
        <begin position="12"/>
        <end position="37"/>
    </location>
</feature>
<comment type="caution">
    <text evidence="10">The sequence shown here is derived from an EMBL/GenBank/DDBJ whole genome shotgun (WGS) entry which is preliminary data.</text>
</comment>
<feature type="transmembrane region" description="Helical" evidence="8">
    <location>
        <begin position="186"/>
        <end position="205"/>
    </location>
</feature>
<dbReference type="Proteomes" id="UP000636264">
    <property type="component" value="Unassembled WGS sequence"/>
</dbReference>
<keyword evidence="2 8" id="KW-0813">Transport</keyword>
<dbReference type="GO" id="GO:0055085">
    <property type="term" value="P:transmembrane transport"/>
    <property type="evidence" value="ECO:0007669"/>
    <property type="project" value="InterPro"/>
</dbReference>
<dbReference type="EMBL" id="BMIF01000002">
    <property type="protein sequence ID" value="GGA56429.1"/>
    <property type="molecule type" value="Genomic_DNA"/>
</dbReference>
<keyword evidence="11" id="KW-1185">Reference proteome</keyword>
<evidence type="ECO:0000256" key="2">
    <source>
        <dbReference type="ARBA" id="ARBA00022448"/>
    </source>
</evidence>
<organism evidence="10 11">
    <name type="scientific">Nitratireductor aestuarii</name>
    <dbReference type="NCBI Taxonomy" id="1735103"/>
    <lineage>
        <taxon>Bacteria</taxon>
        <taxon>Pseudomonadati</taxon>
        <taxon>Pseudomonadota</taxon>
        <taxon>Alphaproteobacteria</taxon>
        <taxon>Hyphomicrobiales</taxon>
        <taxon>Phyllobacteriaceae</taxon>
        <taxon>Nitratireductor</taxon>
    </lineage>
</organism>
<feature type="transmembrane region" description="Helical" evidence="8">
    <location>
        <begin position="239"/>
        <end position="260"/>
    </location>
</feature>
<dbReference type="InterPro" id="IPR035906">
    <property type="entry name" value="MetI-like_sf"/>
</dbReference>
<dbReference type="PANTHER" id="PTHR43357:SF4">
    <property type="entry name" value="INNER MEMBRANE ABC TRANSPORTER PERMEASE PROTEIN YDCV"/>
    <property type="match status" value="1"/>
</dbReference>
<evidence type="ECO:0000256" key="7">
    <source>
        <dbReference type="ARBA" id="ARBA00023136"/>
    </source>
</evidence>
<keyword evidence="4" id="KW-0997">Cell inner membrane</keyword>
<comment type="similarity">
    <text evidence="8">Belongs to the binding-protein-dependent transport system permease family.</text>
</comment>
<evidence type="ECO:0000256" key="6">
    <source>
        <dbReference type="ARBA" id="ARBA00022989"/>
    </source>
</evidence>
<evidence type="ECO:0000259" key="9">
    <source>
        <dbReference type="PROSITE" id="PS50928"/>
    </source>
</evidence>
<keyword evidence="5 8" id="KW-0812">Transmembrane</keyword>
<evidence type="ECO:0000256" key="8">
    <source>
        <dbReference type="RuleBase" id="RU363032"/>
    </source>
</evidence>
<sequence length="272" mass="29851">MNEYLLGLQGRRVLFAYAIVLILFIILPALVLVPISISADDSFVIIPEAFSLRWYEQLVGDPRWRNALVLSLQVAAVASVMATIAGVLGAIGISRASPKVAKVLRLIFIAPIIVPLMVIGVGFYMLYARMRLVGSFFPLCLAHAVLVLPFVMLPVSARLYSIDKRLEWAAASLGAGPYRTIFRVQLPLLAPSIFAGFVFAFIFSFDEVVVAQFLSGPRLETLPRRMWEGIQMGGLEKTITAVTTAQLLLAVVAMLIISIWQRRSATKAVSSK</sequence>
<evidence type="ECO:0000256" key="1">
    <source>
        <dbReference type="ARBA" id="ARBA00004429"/>
    </source>
</evidence>
<proteinExistence type="inferred from homology"/>
<keyword evidence="7 8" id="KW-0472">Membrane</keyword>
<feature type="transmembrane region" description="Helical" evidence="8">
    <location>
        <begin position="103"/>
        <end position="127"/>
    </location>
</feature>
<feature type="transmembrane region" description="Helical" evidence="8">
    <location>
        <begin position="67"/>
        <end position="91"/>
    </location>
</feature>
<evidence type="ECO:0000313" key="10">
    <source>
        <dbReference type="EMBL" id="GGA56429.1"/>
    </source>
</evidence>
<dbReference type="CDD" id="cd06261">
    <property type="entry name" value="TM_PBP2"/>
    <property type="match status" value="1"/>
</dbReference>
<evidence type="ECO:0000313" key="11">
    <source>
        <dbReference type="Proteomes" id="UP000636264"/>
    </source>
</evidence>
<dbReference type="PROSITE" id="PS50928">
    <property type="entry name" value="ABC_TM1"/>
    <property type="match status" value="1"/>
</dbReference>
<dbReference type="Pfam" id="PF00528">
    <property type="entry name" value="BPD_transp_1"/>
    <property type="match status" value="1"/>
</dbReference>
<feature type="transmembrane region" description="Helical" evidence="8">
    <location>
        <begin position="133"/>
        <end position="155"/>
    </location>
</feature>
<dbReference type="Gene3D" id="1.10.3720.10">
    <property type="entry name" value="MetI-like"/>
    <property type="match status" value="1"/>
</dbReference>
<name>A0A916RHT0_9HYPH</name>
<dbReference type="SUPFAM" id="SSF161098">
    <property type="entry name" value="MetI-like"/>
    <property type="match status" value="1"/>
</dbReference>
<comment type="subcellular location">
    <subcellularLocation>
        <location evidence="1">Cell inner membrane</location>
        <topology evidence="1">Multi-pass membrane protein</topology>
    </subcellularLocation>
    <subcellularLocation>
        <location evidence="8">Cell membrane</location>
        <topology evidence="8">Multi-pass membrane protein</topology>
    </subcellularLocation>
</comment>
<dbReference type="AlphaFoldDB" id="A0A916RHT0"/>
<reference evidence="10" key="2">
    <citation type="submission" date="2020-09" db="EMBL/GenBank/DDBJ databases">
        <authorList>
            <person name="Sun Q."/>
            <person name="Zhou Y."/>
        </authorList>
    </citation>
    <scope>NUCLEOTIDE SEQUENCE</scope>
    <source>
        <strain evidence="10">CGMCC 1.15320</strain>
    </source>
</reference>
<gene>
    <name evidence="10" type="ORF">GCM10011385_07410</name>
</gene>
<evidence type="ECO:0000256" key="5">
    <source>
        <dbReference type="ARBA" id="ARBA00022692"/>
    </source>
</evidence>
<accession>A0A916RHT0</accession>
<reference evidence="10" key="1">
    <citation type="journal article" date="2014" name="Int. J. Syst. Evol. Microbiol.">
        <title>Complete genome sequence of Corynebacterium casei LMG S-19264T (=DSM 44701T), isolated from a smear-ripened cheese.</title>
        <authorList>
            <consortium name="US DOE Joint Genome Institute (JGI-PGF)"/>
            <person name="Walter F."/>
            <person name="Albersmeier A."/>
            <person name="Kalinowski J."/>
            <person name="Ruckert C."/>
        </authorList>
    </citation>
    <scope>NUCLEOTIDE SEQUENCE</scope>
    <source>
        <strain evidence="10">CGMCC 1.15320</strain>
    </source>
</reference>
<keyword evidence="3" id="KW-1003">Cell membrane</keyword>
<dbReference type="PANTHER" id="PTHR43357">
    <property type="entry name" value="INNER MEMBRANE ABC TRANSPORTER PERMEASE PROTEIN YDCV"/>
    <property type="match status" value="1"/>
</dbReference>
<dbReference type="GO" id="GO:0005886">
    <property type="term" value="C:plasma membrane"/>
    <property type="evidence" value="ECO:0007669"/>
    <property type="project" value="UniProtKB-SubCell"/>
</dbReference>